<protein>
    <submittedName>
        <fullName evidence="2">RNA-directed DNA polymerase from mobile element jockey-like protein</fullName>
    </submittedName>
</protein>
<keyword evidence="3" id="KW-1185">Reference proteome</keyword>
<proteinExistence type="predicted"/>
<dbReference type="InterPro" id="IPR000477">
    <property type="entry name" value="RT_dom"/>
</dbReference>
<sequence>MFQDCCDKTGNEMKHSLLIFNNTMRGFQCPELEDHNHLPVNPEDVQDLLLQLDPYKSVRPDGVHLRILKELADVIAQPLLIIYEWSLESREVPAEWKLVDVVLVFERGKKENPRNYRPVSLNSVSGTVMEKIILGSIKNHLKDSAVIGHNQHGFMGGKSCLSNLISFNDKVTHLADQGKPVDIIFLDLSKAFNTASHSILLDKMSSTAG</sequence>
<dbReference type="PANTHER" id="PTHR33395">
    <property type="entry name" value="TRANSCRIPTASE, PUTATIVE-RELATED-RELATED"/>
    <property type="match status" value="1"/>
</dbReference>
<accession>A0ABQ9D4I6</accession>
<organism evidence="2 3">
    <name type="scientific">Willisornis vidua</name>
    <name type="common">Xingu scale-backed antbird</name>
    <dbReference type="NCBI Taxonomy" id="1566151"/>
    <lineage>
        <taxon>Eukaryota</taxon>
        <taxon>Metazoa</taxon>
        <taxon>Chordata</taxon>
        <taxon>Craniata</taxon>
        <taxon>Vertebrata</taxon>
        <taxon>Euteleostomi</taxon>
        <taxon>Archelosauria</taxon>
        <taxon>Archosauria</taxon>
        <taxon>Dinosauria</taxon>
        <taxon>Saurischia</taxon>
        <taxon>Theropoda</taxon>
        <taxon>Coelurosauria</taxon>
        <taxon>Aves</taxon>
        <taxon>Neognathae</taxon>
        <taxon>Neoaves</taxon>
        <taxon>Telluraves</taxon>
        <taxon>Australaves</taxon>
        <taxon>Passeriformes</taxon>
        <taxon>Thamnophilidae</taxon>
        <taxon>Willisornis</taxon>
    </lineage>
</organism>
<evidence type="ECO:0000313" key="2">
    <source>
        <dbReference type="EMBL" id="KAJ7414312.1"/>
    </source>
</evidence>
<dbReference type="PANTHER" id="PTHR33395:SF22">
    <property type="entry name" value="REVERSE TRANSCRIPTASE DOMAIN-CONTAINING PROTEIN"/>
    <property type="match status" value="1"/>
</dbReference>
<gene>
    <name evidence="2" type="ORF">WISP_85058</name>
</gene>
<dbReference type="Proteomes" id="UP001145742">
    <property type="component" value="Unassembled WGS sequence"/>
</dbReference>
<dbReference type="EMBL" id="WHWB01034072">
    <property type="protein sequence ID" value="KAJ7414312.1"/>
    <property type="molecule type" value="Genomic_DNA"/>
</dbReference>
<name>A0ABQ9D4I6_9PASS</name>
<comment type="caution">
    <text evidence="2">The sequence shown here is derived from an EMBL/GenBank/DDBJ whole genome shotgun (WGS) entry which is preliminary data.</text>
</comment>
<feature type="domain" description="Reverse transcriptase" evidence="1">
    <location>
        <begin position="109"/>
        <end position="205"/>
    </location>
</feature>
<evidence type="ECO:0000313" key="3">
    <source>
        <dbReference type="Proteomes" id="UP001145742"/>
    </source>
</evidence>
<reference evidence="2" key="1">
    <citation type="submission" date="2019-10" db="EMBL/GenBank/DDBJ databases">
        <authorList>
            <person name="Soares A.E.R."/>
            <person name="Aleixo A."/>
            <person name="Schneider P."/>
            <person name="Miyaki C.Y."/>
            <person name="Schneider M.P."/>
            <person name="Mello C."/>
            <person name="Vasconcelos A.T.R."/>
        </authorList>
    </citation>
    <scope>NUCLEOTIDE SEQUENCE</scope>
    <source>
        <tissue evidence="2">Muscle</tissue>
    </source>
</reference>
<dbReference type="Pfam" id="PF00078">
    <property type="entry name" value="RVT_1"/>
    <property type="match status" value="1"/>
</dbReference>
<evidence type="ECO:0000259" key="1">
    <source>
        <dbReference type="Pfam" id="PF00078"/>
    </source>
</evidence>